<dbReference type="GO" id="GO:0004620">
    <property type="term" value="F:phospholipase activity"/>
    <property type="evidence" value="ECO:0007669"/>
    <property type="project" value="TreeGrafter"/>
</dbReference>
<dbReference type="InterPro" id="IPR004177">
    <property type="entry name" value="DDHD_dom"/>
</dbReference>
<name>A0A1I7U8S5_9PELO</name>
<reference evidence="4" key="1">
    <citation type="submission" date="2016-11" db="UniProtKB">
        <authorList>
            <consortium name="WormBaseParasite"/>
        </authorList>
    </citation>
    <scope>IDENTIFICATION</scope>
</reference>
<evidence type="ECO:0000313" key="3">
    <source>
        <dbReference type="Proteomes" id="UP000095282"/>
    </source>
</evidence>
<accession>A0A1I7U8S5</accession>
<proteinExistence type="inferred from homology"/>
<dbReference type="SUPFAM" id="SSF53474">
    <property type="entry name" value="alpha/beta-Hydrolases"/>
    <property type="match status" value="1"/>
</dbReference>
<dbReference type="eggNOG" id="KOG2308">
    <property type="taxonomic scope" value="Eukaryota"/>
</dbReference>
<keyword evidence="3" id="KW-1185">Reference proteome</keyword>
<dbReference type="Proteomes" id="UP000095282">
    <property type="component" value="Unplaced"/>
</dbReference>
<protein>
    <submittedName>
        <fullName evidence="4">DDHD domain-containing protein</fullName>
    </submittedName>
</protein>
<evidence type="ECO:0000259" key="2">
    <source>
        <dbReference type="PROSITE" id="PS51043"/>
    </source>
</evidence>
<dbReference type="PROSITE" id="PS51043">
    <property type="entry name" value="DDHD"/>
    <property type="match status" value="1"/>
</dbReference>
<comment type="similarity">
    <text evidence="1">Belongs to the PA-PLA1 family.</text>
</comment>
<dbReference type="GO" id="GO:0046872">
    <property type="term" value="F:metal ion binding"/>
    <property type="evidence" value="ECO:0007669"/>
    <property type="project" value="InterPro"/>
</dbReference>
<dbReference type="PANTHER" id="PTHR23509">
    <property type="entry name" value="PA-PL1 PHOSPHOLIPASE FAMILY"/>
    <property type="match status" value="1"/>
</dbReference>
<dbReference type="Pfam" id="PF02862">
    <property type="entry name" value="DDHD"/>
    <property type="match status" value="1"/>
</dbReference>
<dbReference type="PANTHER" id="PTHR23509:SF48">
    <property type="entry name" value="INTRACELLULAR PHOSPHOLIPASE A1"/>
    <property type="match status" value="1"/>
</dbReference>
<feature type="domain" description="DDHD" evidence="2">
    <location>
        <begin position="424"/>
        <end position="573"/>
    </location>
</feature>
<sequence length="578" mass="67190">MHGNGHKDKEDWIVNGIDEITEKPDVDIVNLLLDELDAEKADLNDLYMQRAKFEDANNQDSPQNVLRKSEEELYPEISEEEKVPMRVDQLKCSEVRWFREGAIPFSDRDSFLIEIKYRRKNGIKVDKEAEFLYNKHFKHLDLPLVTKNEKLVSRSDSFESSDGEATDPTKLPVLVARGYYRLSKKNRCIHPIYWKNDSIPIIRGYYFILDAQPIEAAEADAINRHLERYPGRQVPEPLRLGSATVEFSSVSEFRRTREGSHPREVRTYSVPAIWLECNVEIKNLVFVMHGVGHKDKEDCIVNTVKKLINVTDGKIDSSNTHFIPIHWRTNLEDGHVCGDECHIGQYDGRINNILEDVKLYNCRVYGKKIRSIVINQIKTHFTTFTRHNPNFKGRISLIGHSLGSVIFYDILTMEDMKEELKITGFDRVHNLFAVGSPLWYFLGKRGETARDQFREASKSFRIYNIYHQNDVVAGRLETVAHSKYEKELPINLPNDSSPPKSWIAEQIGKLIKIVKNLSARYVKHSTINETDFDLEFPVDYQLHSNHTVDELQPHSIYMNHPSFGEFLRYVFSRKYETI</sequence>
<evidence type="ECO:0000313" key="4">
    <source>
        <dbReference type="WBParaSite" id="Csp11.Scaffold629.g16011.t1"/>
    </source>
</evidence>
<dbReference type="WBParaSite" id="Csp11.Scaffold629.g16011.t1">
    <property type="protein sequence ID" value="Csp11.Scaffold629.g16011.t1"/>
    <property type="gene ID" value="Csp11.Scaffold629.g16011"/>
</dbReference>
<dbReference type="InterPro" id="IPR058055">
    <property type="entry name" value="PA-PLA1"/>
</dbReference>
<evidence type="ECO:0000256" key="1">
    <source>
        <dbReference type="ARBA" id="ARBA00038464"/>
    </source>
</evidence>
<dbReference type="AlphaFoldDB" id="A0A1I7U8S5"/>
<organism evidence="3 4">
    <name type="scientific">Caenorhabditis tropicalis</name>
    <dbReference type="NCBI Taxonomy" id="1561998"/>
    <lineage>
        <taxon>Eukaryota</taxon>
        <taxon>Metazoa</taxon>
        <taxon>Ecdysozoa</taxon>
        <taxon>Nematoda</taxon>
        <taxon>Chromadorea</taxon>
        <taxon>Rhabditida</taxon>
        <taxon>Rhabditina</taxon>
        <taxon>Rhabditomorpha</taxon>
        <taxon>Rhabditoidea</taxon>
        <taxon>Rhabditidae</taxon>
        <taxon>Peloderinae</taxon>
        <taxon>Caenorhabditis</taxon>
    </lineage>
</organism>
<dbReference type="STRING" id="1561998.A0A1I7U8S5"/>
<dbReference type="InterPro" id="IPR029058">
    <property type="entry name" value="AB_hydrolase_fold"/>
</dbReference>
<dbReference type="GO" id="GO:0005737">
    <property type="term" value="C:cytoplasm"/>
    <property type="evidence" value="ECO:0007669"/>
    <property type="project" value="TreeGrafter"/>
</dbReference>